<keyword evidence="9" id="KW-1185">Reference proteome</keyword>
<name>A0A2N5X1B5_9GAMM</name>
<evidence type="ECO:0000313" key="8">
    <source>
        <dbReference type="EMBL" id="PLW68287.1"/>
    </source>
</evidence>
<dbReference type="Proteomes" id="UP000235005">
    <property type="component" value="Unassembled WGS sequence"/>
</dbReference>
<reference evidence="8 9" key="1">
    <citation type="submission" date="2018-01" db="EMBL/GenBank/DDBJ databases">
        <title>The draft genome sequence of Halioglobus lutimaris HF004.</title>
        <authorList>
            <person name="Du Z.-J."/>
            <person name="Shi M.-J."/>
        </authorList>
    </citation>
    <scope>NUCLEOTIDE SEQUENCE [LARGE SCALE GENOMIC DNA]</scope>
    <source>
        <strain evidence="8 9">HF004</strain>
    </source>
</reference>
<dbReference type="GO" id="GO:0007155">
    <property type="term" value="P:cell adhesion"/>
    <property type="evidence" value="ECO:0007669"/>
    <property type="project" value="InterPro"/>
</dbReference>
<dbReference type="GO" id="GO:0071973">
    <property type="term" value="P:bacterial-type flagellum-dependent cell motility"/>
    <property type="evidence" value="ECO:0007669"/>
    <property type="project" value="TreeGrafter"/>
</dbReference>
<dbReference type="EMBL" id="PKUS01000016">
    <property type="protein sequence ID" value="PLW68287.1"/>
    <property type="molecule type" value="Genomic_DNA"/>
</dbReference>
<dbReference type="GO" id="GO:0005576">
    <property type="term" value="C:extracellular region"/>
    <property type="evidence" value="ECO:0007669"/>
    <property type="project" value="UniProtKB-SubCell"/>
</dbReference>
<comment type="subunit">
    <text evidence="2 5">Homopentamer.</text>
</comment>
<keyword evidence="8" id="KW-0966">Cell projection</keyword>
<comment type="function">
    <text evidence="5">Required for morphogenesis and for the elongation of the flagellar filament by facilitating polymerization of the flagellin monomers at the tip of growing filament. Forms a capping structure, which prevents flagellin subunits (transported through the central channel of the flagellum) from leaking out without polymerization at the distal end.</text>
</comment>
<dbReference type="InterPro" id="IPR010809">
    <property type="entry name" value="FliD_C"/>
</dbReference>
<keyword evidence="3" id="KW-0175">Coiled coil</keyword>
<dbReference type="InterPro" id="IPR040026">
    <property type="entry name" value="FliD"/>
</dbReference>
<evidence type="ECO:0000313" key="9">
    <source>
        <dbReference type="Proteomes" id="UP000235005"/>
    </source>
</evidence>
<organism evidence="8 9">
    <name type="scientific">Pseudohalioglobus lutimaris</name>
    <dbReference type="NCBI Taxonomy" id="1737061"/>
    <lineage>
        <taxon>Bacteria</taxon>
        <taxon>Pseudomonadati</taxon>
        <taxon>Pseudomonadota</taxon>
        <taxon>Gammaproteobacteria</taxon>
        <taxon>Cellvibrionales</taxon>
        <taxon>Halieaceae</taxon>
        <taxon>Pseudohalioglobus</taxon>
    </lineage>
</organism>
<dbReference type="Pfam" id="PF07195">
    <property type="entry name" value="FliD_C"/>
    <property type="match status" value="2"/>
</dbReference>
<keyword evidence="5" id="KW-0964">Secreted</keyword>
<gene>
    <name evidence="8" type="ORF">C0039_12885</name>
</gene>
<evidence type="ECO:0000256" key="2">
    <source>
        <dbReference type="ARBA" id="ARBA00011255"/>
    </source>
</evidence>
<protein>
    <recommendedName>
        <fullName evidence="5">Flagellar hook-associated protein 2</fullName>
        <shortName evidence="5">HAP2</shortName>
    </recommendedName>
    <alternativeName>
        <fullName evidence="5">Flagellar cap protein</fullName>
    </alternativeName>
</protein>
<comment type="similarity">
    <text evidence="1 5">Belongs to the FliD family.</text>
</comment>
<keyword evidence="8" id="KW-0282">Flagellum</keyword>
<comment type="caution">
    <text evidence="8">The sequence shown here is derived from an EMBL/GenBank/DDBJ whole genome shotgun (WGS) entry which is preliminary data.</text>
</comment>
<dbReference type="PANTHER" id="PTHR30288:SF0">
    <property type="entry name" value="FLAGELLAR HOOK-ASSOCIATED PROTEIN 2"/>
    <property type="match status" value="1"/>
</dbReference>
<evidence type="ECO:0000256" key="3">
    <source>
        <dbReference type="ARBA" id="ARBA00023054"/>
    </source>
</evidence>
<feature type="domain" description="Flagellar hook-associated protein 2 C-terminal" evidence="7">
    <location>
        <begin position="241"/>
        <end position="394"/>
    </location>
</feature>
<dbReference type="RefSeq" id="WP_075999256.1">
    <property type="nucleotide sequence ID" value="NZ_PKUS01000016.1"/>
</dbReference>
<dbReference type="OrthoDB" id="9810816at2"/>
<accession>A0A2N5X1B5</accession>
<feature type="domain" description="Flagellar hook-associated protein 2 C-terminal" evidence="7">
    <location>
        <begin position="584"/>
        <end position="655"/>
    </location>
</feature>
<feature type="domain" description="Flagellar hook-associated protein 2 N-terminal" evidence="6">
    <location>
        <begin position="9"/>
        <end position="106"/>
    </location>
</feature>
<proteinExistence type="inferred from homology"/>
<evidence type="ECO:0000256" key="5">
    <source>
        <dbReference type="RuleBase" id="RU362066"/>
    </source>
</evidence>
<dbReference type="Pfam" id="PF02465">
    <property type="entry name" value="FliD_N"/>
    <property type="match status" value="1"/>
</dbReference>
<dbReference type="InterPro" id="IPR003481">
    <property type="entry name" value="FliD_N"/>
</dbReference>
<evidence type="ECO:0000256" key="1">
    <source>
        <dbReference type="ARBA" id="ARBA00009764"/>
    </source>
</evidence>
<evidence type="ECO:0000256" key="4">
    <source>
        <dbReference type="ARBA" id="ARBA00023143"/>
    </source>
</evidence>
<keyword evidence="8" id="KW-0969">Cilium</keyword>
<dbReference type="GO" id="GO:0009424">
    <property type="term" value="C:bacterial-type flagellum hook"/>
    <property type="evidence" value="ECO:0007669"/>
    <property type="project" value="UniProtKB-UniRule"/>
</dbReference>
<dbReference type="AlphaFoldDB" id="A0A2N5X1B5"/>
<evidence type="ECO:0000259" key="6">
    <source>
        <dbReference type="Pfam" id="PF02465"/>
    </source>
</evidence>
<dbReference type="PANTHER" id="PTHR30288">
    <property type="entry name" value="FLAGELLAR CAP/ASSEMBLY PROTEIN FLID"/>
    <property type="match status" value="1"/>
</dbReference>
<comment type="subcellular location">
    <subcellularLocation>
        <location evidence="5">Secreted</location>
    </subcellularLocation>
    <subcellularLocation>
        <location evidence="5">Bacterial flagellum</location>
    </subcellularLocation>
</comment>
<keyword evidence="4 5" id="KW-0975">Bacterial flagellum</keyword>
<sequence>MIRAAGVGSGLDIEGLVTQLVAAERAPVENRLARQEVSLTQELSAFGQFKGALSAFQGSVKDLSELASFGSRTAFSSNPDAIDVSADASAIASNYDLEVSQLARAHSLASGAYGSPAEEVGTGTLTLRFGSTDYQPPEPGPESYNSFTPNPERGAVSITIDNTNNTLEGVRDALNEAGVSASIVNDGSGYRLLINAESTGVENSIEISVSDLGDGNDLDGAGLSAFAFSAGATNLEQTVAAQDALFTVNGLAISSATNTASEVIEGLEFTFNGLTDENSPVQIGIERDTESVKELIDGFITGFNSFVSTVNSLTGYNAATGVGGPLQGDFSARSAVGQIRQVLTNAVAGFDGPFTSLSEIGITTQSDGSLALDGERMDEVLASNFDDLVGLFAAVGFPSDAGVEYVASSDATAVGSYAVDIARLASRGQFTGTAIGFPLTIDANNDSFSVLIDGITSGDLALTQGSYDSGEALAAEIQSRINGDSALAAESLSVSVSVVGNQLQITSDRYGSASRVDITALDTNSAATLGLSIGAGIPGVDIGGTIGGVAALGSGQILRGGVGSPVEGLQLQVESGDLGPRGTVAFSQGIGYQLFALIDTMLDADGALDSRTDGLQGRVEDIEDQREVLDRRMEALEARYRSQFTALDTLLSQFQVTSDFLTQQLAALPKAGSLNNSN</sequence>
<dbReference type="GO" id="GO:0009421">
    <property type="term" value="C:bacterial-type flagellum filament cap"/>
    <property type="evidence" value="ECO:0007669"/>
    <property type="project" value="InterPro"/>
</dbReference>
<evidence type="ECO:0000259" key="7">
    <source>
        <dbReference type="Pfam" id="PF07195"/>
    </source>
</evidence>